<evidence type="ECO:0000256" key="4">
    <source>
        <dbReference type="ARBA" id="ARBA00029737"/>
    </source>
</evidence>
<evidence type="ECO:0000256" key="6">
    <source>
        <dbReference type="ARBA" id="ARBA00032298"/>
    </source>
</evidence>
<evidence type="ECO:0000256" key="5">
    <source>
        <dbReference type="ARBA" id="ARBA00032234"/>
    </source>
</evidence>
<sequence length="1826" mass="201795">MIGLESSDSQSESSEHSAKQIRVTVDRGDKDSLNSPSEADTIEEQEQSKKKSLRKRRDFYNPSGCPLGNRCPFKDNAIQAWNITKDMADQREELLKLTNKVIQLQNINDENKSYIEALRENDELMKQTIEQQQEELLKNRQEIVSLRLQISQITKAAMAQLSSRTSAHITLNPVPVQPLPLTSSAIVASLQSPPLAPLMTMTPTVSPRLIKPVPLASTIAEQSPPFAPPRTMASTVAEQSLPLSPPVTMAEQSPQLAPPVTMAPTVVEQSPPLAPPLAMASTIADQSPPLSPPVTMAEQSPQKAPPVTMASTIAEQSPPLAPPLTMSSTIAEQSPPLAPPVNMASTIAEQSPPLAPPLTMASTIAEQSPPMAPPLTMASTIAEQSPPLAPPLTMASTIADRSPTAAPPLTMASTIAEQSPSMAPPLTMASTIAEQSPPMAPPLTMASTIAEQSPPLAPPLTMASTIAEQSPPLAPPLTMASTIAEQSPPMAPPLTMASTIAEQSPPLAPPLTMASTIAEQSPPMAPPLTMASTIAEQSTPLAPPLTMASTIAEQSPPMAPPLTMASTIAEQSPPMAPPLTMASTIAEQSPPMAPPLTMASTIAEQSTPLAPPLTMASTIAEQSLPLSPPVTMAEQSPQLAPPVTMASTIVEQSPPLAPPLTIASTIAEQSPVSPLFGPPVTTTSPPFLNSDKQKKMLLSVSSIFNSVFFVEFGKQQPIDDLSTLLVFNKPQRHQFSIDEAVKIIKQERAPKLAILRISKKLAISKSQATLLFTEAKRKSATELHEKATGKRKRMSSDDEENNDKGEESTSKSNQLTGKEKFQNPKALMPWKPTKRVLPPQTRNSVLSWEDQRNYVAIIHNLLKSTPTFRFEHDMKKIKAWDELLREERQLYLDTALRSTKASKNYPYSLFVYPDPSSLSTVVNHQLRKSLSQLADRAFQGVLLEIPWTNEQPHNQQQSVALRFNVSVLQPGNGKPIAIPDIRQRCEIKLNNKNIQKSISVKLDKKVPLTNDEVMKSLSFQNDVEFLMDGSTFRHLLSSPYGQRPQPSYACRVSIQLEFTGGKMRKVCSIFPPIIASRMHRPFVVREYFKWAFKLALAEGRQSSDGERKVPEKKRPKMAQSVDSLLDELQLGNIGQTAGTSDTDPNKRYTIVTITGEQETDSERHRLLIRTNVHGIENSRAVSLSVRPEFLPEIAAEKMSTEEILMDLVTATLKGSEEHLTFRVHFDERMRQLHLMQIDRKAASDWSKLDQENRKLLSTRIQRLCSLLDGLKEQNEGEYLLIYDDETLRLVRERNIGKAKKMEYSDNEGEEMGLCIQEDEEESGERNAPSVGPVYDLEWIKHFVKMKPILSHAPVEDYWNGIDPHYPLQWHIMKPSTDLASLFVSLPGPVSNEGKAVDEPLGIMRVDDQSLEIAFDVQDIAEQTGCQSADFSSSMFFQKFGAKFVDIMLEPTTLCSPSWADAQQRLIMCKVRAEADCVTFAPKTIGRLEEELAQRCLLREYVERIEHNRTFHVNCRRCGHLIHSHSKGDFVFGVFPNDDWLETAPQMDYFCALSSDCCGAHLEMSSVQPRNSGEGILGFSPVLSADSSRHWLPGERKIVFSNSFILFQNTDKLAKEVTEVATEGLPFRIVSCTKCNTHLGTTLKSHPNVFKLHMSVHFTHFPRYFIPLFVFRFLSMESFLAWMLLNKCEHHSSVKLIVRSLDRNPHLLIWLLEPYVLLTKGVLCSVHFPATANQQNLLLNSLPNDNNAASITFPALKVLYKCFDTFDSKQDPRANGCDSSVGILELPTDSCLRLTEMLLSSSLALPPPLRALGQFYVGFIRMKDRVD</sequence>
<keyword evidence="9" id="KW-0175">Coiled coil</keyword>
<feature type="coiled-coil region" evidence="9">
    <location>
        <begin position="87"/>
        <end position="149"/>
    </location>
</feature>
<evidence type="ECO:0000256" key="9">
    <source>
        <dbReference type="SAM" id="Coils"/>
    </source>
</evidence>
<evidence type="ECO:0000313" key="12">
    <source>
        <dbReference type="Proteomes" id="UP001620645"/>
    </source>
</evidence>
<evidence type="ECO:0000256" key="8">
    <source>
        <dbReference type="ARBA" id="ARBA00064185"/>
    </source>
</evidence>
<name>A0ABD2IGM0_HETSC</name>
<gene>
    <name evidence="11" type="ORF">niasHS_012158</name>
</gene>
<organism evidence="11 12">
    <name type="scientific">Heterodera schachtii</name>
    <name type="common">Sugarbeet cyst nematode worm</name>
    <name type="synonym">Tylenchus schachtii</name>
    <dbReference type="NCBI Taxonomy" id="97005"/>
    <lineage>
        <taxon>Eukaryota</taxon>
        <taxon>Metazoa</taxon>
        <taxon>Ecdysozoa</taxon>
        <taxon>Nematoda</taxon>
        <taxon>Chromadorea</taxon>
        <taxon>Rhabditida</taxon>
        <taxon>Tylenchina</taxon>
        <taxon>Tylenchomorpha</taxon>
        <taxon>Tylenchoidea</taxon>
        <taxon>Heteroderidae</taxon>
        <taxon>Heteroderinae</taxon>
        <taxon>Heterodera</taxon>
    </lineage>
</organism>
<dbReference type="Proteomes" id="UP001620645">
    <property type="component" value="Unassembled WGS sequence"/>
</dbReference>
<proteinExistence type="predicted"/>
<feature type="region of interest" description="Disordered" evidence="10">
    <location>
        <begin position="781"/>
        <end position="835"/>
    </location>
</feature>
<dbReference type="PANTHER" id="PTHR31531">
    <property type="entry name" value="E3 UBIQUITIN-PROTEIN LIGASE E3D FAMILY MEMBER"/>
    <property type="match status" value="1"/>
</dbReference>
<dbReference type="EC" id="2.3.2.26" evidence="2"/>
<evidence type="ECO:0000256" key="3">
    <source>
        <dbReference type="ARBA" id="ARBA00013646"/>
    </source>
</evidence>
<keyword evidence="12" id="KW-1185">Reference proteome</keyword>
<comment type="catalytic activity">
    <reaction evidence="1">
        <text>S-ubiquitinyl-[E2 ubiquitin-conjugating enzyme]-L-cysteine + [acceptor protein]-L-lysine = [E2 ubiquitin-conjugating enzyme]-L-cysteine + N(6)-ubiquitinyl-[acceptor protein]-L-lysine.</text>
        <dbReference type="EC" id="2.3.2.26"/>
    </reaction>
</comment>
<dbReference type="InterPro" id="IPR019193">
    <property type="entry name" value="UBQ-conj_enz_E2-bd_prot"/>
</dbReference>
<evidence type="ECO:0000256" key="2">
    <source>
        <dbReference type="ARBA" id="ARBA00012485"/>
    </source>
</evidence>
<comment type="subunit">
    <text evidence="8">Interacts with UBE2C/UbcH10 (E2 ubiquitin-conjugating enzyme). In vitro, interacts with cyclin-B.</text>
</comment>
<dbReference type="Pfam" id="PF09814">
    <property type="entry name" value="HECT_2"/>
    <property type="match status" value="1"/>
</dbReference>
<comment type="caution">
    <text evidence="11">The sequence shown here is derived from an EMBL/GenBank/DDBJ whole genome shotgun (WGS) entry which is preliminary data.</text>
</comment>
<feature type="compositionally biased region" description="Low complexity" evidence="10">
    <location>
        <begin position="1"/>
        <end position="12"/>
    </location>
</feature>
<comment type="function">
    <text evidence="7">E3 ubiquitin-protein ligase which accepts ubiquitin from specific E2 ubiquitin-conjugating enzymes, and transfers it to substrates, generally promoting their degradation by the proteasome. Independently of its E3 ubiquitin-protein ligase activity, acts as an inhibitor of CPSF3 endonuclease activity by blocking CPSF3 active site.</text>
</comment>
<evidence type="ECO:0000256" key="1">
    <source>
        <dbReference type="ARBA" id="ARBA00000885"/>
    </source>
</evidence>
<evidence type="ECO:0000256" key="10">
    <source>
        <dbReference type="SAM" id="MobiDB-lite"/>
    </source>
</evidence>
<feature type="compositionally biased region" description="Basic and acidic residues" evidence="10">
    <location>
        <begin position="13"/>
        <end position="32"/>
    </location>
</feature>
<feature type="region of interest" description="Disordered" evidence="10">
    <location>
        <begin position="1"/>
        <end position="61"/>
    </location>
</feature>
<accession>A0ABD2IGM0</accession>
<dbReference type="GO" id="GO:0061630">
    <property type="term" value="F:ubiquitin protein ligase activity"/>
    <property type="evidence" value="ECO:0007669"/>
    <property type="project" value="UniProtKB-EC"/>
</dbReference>
<protein>
    <recommendedName>
        <fullName evidence="3">E3 ubiquitin-protein ligase E3D</fullName>
        <ecNumber evidence="2">2.3.2.26</ecNumber>
    </recommendedName>
    <alternativeName>
        <fullName evidence="6">HECT-type E3 ubiquitin transferase E3D</fullName>
    </alternativeName>
    <alternativeName>
        <fullName evidence="5">UbcH10-binding protein with a HECT-like domain</fullName>
    </alternativeName>
    <alternativeName>
        <fullName evidence="4">Ubiquitin-conjugating enzyme E2C-binding protein</fullName>
    </alternativeName>
</protein>
<dbReference type="EMBL" id="JBICCN010000315">
    <property type="protein sequence ID" value="KAL3078271.1"/>
    <property type="molecule type" value="Genomic_DNA"/>
</dbReference>
<reference evidence="11 12" key="1">
    <citation type="submission" date="2024-10" db="EMBL/GenBank/DDBJ databases">
        <authorList>
            <person name="Kim D."/>
        </authorList>
    </citation>
    <scope>NUCLEOTIDE SEQUENCE [LARGE SCALE GENOMIC DNA]</scope>
    <source>
        <strain evidence="11">Taebaek</strain>
    </source>
</reference>
<evidence type="ECO:0000256" key="7">
    <source>
        <dbReference type="ARBA" id="ARBA00053831"/>
    </source>
</evidence>
<evidence type="ECO:0000313" key="11">
    <source>
        <dbReference type="EMBL" id="KAL3078271.1"/>
    </source>
</evidence>
<dbReference type="PANTHER" id="PTHR31531:SF2">
    <property type="entry name" value="E3 UBIQUITIN-PROTEIN LIGASE E3D"/>
    <property type="match status" value="1"/>
</dbReference>